<feature type="compositionally biased region" description="Polar residues" evidence="3">
    <location>
        <begin position="7"/>
        <end position="53"/>
    </location>
</feature>
<reference evidence="5" key="1">
    <citation type="submission" date="2021-09" db="EMBL/GenBank/DDBJ databases">
        <authorList>
            <person name="Martin H S."/>
        </authorList>
    </citation>
    <scope>NUCLEOTIDE SEQUENCE</scope>
</reference>
<feature type="region of interest" description="Disordered" evidence="3">
    <location>
        <begin position="1"/>
        <end position="123"/>
    </location>
</feature>
<feature type="compositionally biased region" description="Basic and acidic residues" evidence="3">
    <location>
        <begin position="635"/>
        <end position="647"/>
    </location>
</feature>
<evidence type="ECO:0000256" key="1">
    <source>
        <dbReference type="ARBA" id="ARBA00000707"/>
    </source>
</evidence>
<keyword evidence="2" id="KW-0645">Protease</keyword>
<feature type="compositionally biased region" description="Polar residues" evidence="3">
    <location>
        <begin position="210"/>
        <end position="233"/>
    </location>
</feature>
<dbReference type="InterPro" id="IPR028889">
    <property type="entry name" value="USP"/>
</dbReference>
<dbReference type="InterPro" id="IPR018200">
    <property type="entry name" value="USP_CS"/>
</dbReference>
<organism evidence="5 6">
    <name type="scientific">Danaus chrysippus</name>
    <name type="common">African queen</name>
    <dbReference type="NCBI Taxonomy" id="151541"/>
    <lineage>
        <taxon>Eukaryota</taxon>
        <taxon>Metazoa</taxon>
        <taxon>Ecdysozoa</taxon>
        <taxon>Arthropoda</taxon>
        <taxon>Hexapoda</taxon>
        <taxon>Insecta</taxon>
        <taxon>Pterygota</taxon>
        <taxon>Neoptera</taxon>
        <taxon>Endopterygota</taxon>
        <taxon>Lepidoptera</taxon>
        <taxon>Glossata</taxon>
        <taxon>Ditrysia</taxon>
        <taxon>Papilionoidea</taxon>
        <taxon>Nymphalidae</taxon>
        <taxon>Danainae</taxon>
        <taxon>Danaini</taxon>
        <taxon>Danaina</taxon>
        <taxon>Danaus</taxon>
        <taxon>Anosia</taxon>
    </lineage>
</organism>
<dbReference type="GO" id="GO:0006508">
    <property type="term" value="P:proteolysis"/>
    <property type="evidence" value="ECO:0007669"/>
    <property type="project" value="UniProtKB-KW"/>
</dbReference>
<keyword evidence="6" id="KW-1185">Reference proteome</keyword>
<evidence type="ECO:0000259" key="4">
    <source>
        <dbReference type="PROSITE" id="PS50235"/>
    </source>
</evidence>
<feature type="compositionally biased region" description="Polar residues" evidence="3">
    <location>
        <begin position="79"/>
        <end position="93"/>
    </location>
</feature>
<feature type="compositionally biased region" description="Basic and acidic residues" evidence="3">
    <location>
        <begin position="54"/>
        <end position="74"/>
    </location>
</feature>
<dbReference type="PROSITE" id="PS50235">
    <property type="entry name" value="USP_3"/>
    <property type="match status" value="1"/>
</dbReference>
<feature type="compositionally biased region" description="Polar residues" evidence="3">
    <location>
        <begin position="159"/>
        <end position="174"/>
    </location>
</feature>
<name>A0A8J2R1M8_9NEOP</name>
<dbReference type="OrthoDB" id="265306at2759"/>
<dbReference type="Pfam" id="PF00443">
    <property type="entry name" value="UCH"/>
    <property type="match status" value="1"/>
</dbReference>
<feature type="region of interest" description="Disordered" evidence="3">
    <location>
        <begin position="491"/>
        <end position="526"/>
    </location>
</feature>
<feature type="region of interest" description="Disordered" evidence="3">
    <location>
        <begin position="626"/>
        <end position="653"/>
    </location>
</feature>
<dbReference type="PROSITE" id="PS00973">
    <property type="entry name" value="USP_2"/>
    <property type="match status" value="1"/>
</dbReference>
<evidence type="ECO:0000313" key="5">
    <source>
        <dbReference type="EMBL" id="CAG9577099.1"/>
    </source>
</evidence>
<dbReference type="SUPFAM" id="SSF54001">
    <property type="entry name" value="Cysteine proteinases"/>
    <property type="match status" value="1"/>
</dbReference>
<dbReference type="AlphaFoldDB" id="A0A8J2R1M8"/>
<dbReference type="GO" id="GO:0016579">
    <property type="term" value="P:protein deubiquitination"/>
    <property type="evidence" value="ECO:0007669"/>
    <property type="project" value="InterPro"/>
</dbReference>
<comment type="similarity">
    <text evidence="2">Belongs to the peptidase C19 family.</text>
</comment>
<feature type="compositionally biased region" description="Basic and acidic residues" evidence="3">
    <location>
        <begin position="198"/>
        <end position="207"/>
    </location>
</feature>
<gene>
    <name evidence="5" type="ORF">DCHRY22_LOCUS12221</name>
</gene>
<dbReference type="EC" id="3.4.19.12" evidence="2"/>
<keyword evidence="2" id="KW-0378">Hydrolase</keyword>
<evidence type="ECO:0000256" key="3">
    <source>
        <dbReference type="SAM" id="MobiDB-lite"/>
    </source>
</evidence>
<dbReference type="GO" id="GO:0004843">
    <property type="term" value="F:cysteine-type deubiquitinase activity"/>
    <property type="evidence" value="ECO:0007669"/>
    <property type="project" value="UniProtKB-UniRule"/>
</dbReference>
<feature type="compositionally biased region" description="Polar residues" evidence="3">
    <location>
        <begin position="307"/>
        <end position="317"/>
    </location>
</feature>
<accession>A0A8J2R1M8</accession>
<feature type="compositionally biased region" description="Low complexity" evidence="3">
    <location>
        <begin position="503"/>
        <end position="518"/>
    </location>
</feature>
<dbReference type="InterPro" id="IPR001394">
    <property type="entry name" value="Peptidase_C19_UCH"/>
</dbReference>
<comment type="caution">
    <text evidence="5">The sequence shown here is derived from an EMBL/GenBank/DDBJ whole genome shotgun (WGS) entry which is preliminary data.</text>
</comment>
<dbReference type="FunFam" id="3.90.70.10:FF:000083">
    <property type="entry name" value="Uncharacterized protein, isoform B"/>
    <property type="match status" value="1"/>
</dbReference>
<proteinExistence type="inferred from homology"/>
<dbReference type="Proteomes" id="UP000789524">
    <property type="component" value="Unassembled WGS sequence"/>
</dbReference>
<keyword evidence="2" id="KW-0833">Ubl conjugation pathway</keyword>
<comment type="catalytic activity">
    <reaction evidence="1 2">
        <text>Thiol-dependent hydrolysis of ester, thioester, amide, peptide and isopeptide bonds formed by the C-terminal Gly of ubiquitin (a 76-residue protein attached to proteins as an intracellular targeting signal).</text>
        <dbReference type="EC" id="3.4.19.12"/>
    </reaction>
</comment>
<evidence type="ECO:0000256" key="2">
    <source>
        <dbReference type="RuleBase" id="RU366025"/>
    </source>
</evidence>
<evidence type="ECO:0000313" key="6">
    <source>
        <dbReference type="Proteomes" id="UP000789524"/>
    </source>
</evidence>
<dbReference type="PANTHER" id="PTHR21646">
    <property type="entry name" value="UBIQUITIN CARBOXYL-TERMINAL HYDROLASE"/>
    <property type="match status" value="1"/>
</dbReference>
<dbReference type="InterPro" id="IPR050185">
    <property type="entry name" value="Ub_carboxyl-term_hydrolase"/>
</dbReference>
<feature type="compositionally biased region" description="Basic and acidic residues" evidence="3">
    <location>
        <begin position="97"/>
        <end position="123"/>
    </location>
</feature>
<keyword evidence="2" id="KW-0788">Thiol protease</keyword>
<dbReference type="PANTHER" id="PTHR21646:SF23">
    <property type="entry name" value="UBIQUITIN CARBOXYL-TERMINAL HYDROLASE USP2"/>
    <property type="match status" value="1"/>
</dbReference>
<protein>
    <recommendedName>
        <fullName evidence="2">Ubiquitin carboxyl-terminal hydrolase</fullName>
        <ecNumber evidence="2">3.4.19.12</ecNumber>
    </recommendedName>
</protein>
<feature type="region of interest" description="Disordered" evidence="3">
    <location>
        <begin position="280"/>
        <end position="317"/>
    </location>
</feature>
<feature type="compositionally biased region" description="Basic and acidic residues" evidence="3">
    <location>
        <begin position="491"/>
        <end position="502"/>
    </location>
</feature>
<dbReference type="EMBL" id="CAKASE010000075">
    <property type="protein sequence ID" value="CAG9577099.1"/>
    <property type="molecule type" value="Genomic_DNA"/>
</dbReference>
<feature type="domain" description="USP" evidence="4">
    <location>
        <begin position="655"/>
        <end position="988"/>
    </location>
</feature>
<dbReference type="Gene3D" id="3.90.70.10">
    <property type="entry name" value="Cysteine proteinases"/>
    <property type="match status" value="1"/>
</dbReference>
<dbReference type="PROSITE" id="PS00972">
    <property type="entry name" value="USP_1"/>
    <property type="match status" value="1"/>
</dbReference>
<dbReference type="CDD" id="cd02674">
    <property type="entry name" value="Peptidase_C19R"/>
    <property type="match status" value="1"/>
</dbReference>
<dbReference type="InterPro" id="IPR038765">
    <property type="entry name" value="Papain-like_cys_pep_sf"/>
</dbReference>
<sequence length="989" mass="111265">MPVVSPSRYTPTSSTLTGSYRSTLTSTSSIDKPYYRSSSGTYVTSTLRSSYGDRTTEYRSRYSDVDGKRERKTSLVEYSRSSRAPSATDSDSGISRYRSDRSESRSRDVSTTRSESSRNDRGKRNVISTAALAMSTAELYNKYSPANYVPLTQRIQQQSQNNYSEISRSKSISNDIGRPPAPECRVRKPRNSAATISEKPESRRYKEGSPTPSYSKRTSMTNGSKDSNGNEVPSVSDIKKRFDSKMTVTKLPTNDIRYTKTMEHYLNQLKDCENGVGYTKTNTKDEKPVPIHLPYSDKNGVNRYEGSPTSRNSNSDLTISKTLSEPVSLAKPSIDKNNIMSASLTTKLPSERLASIKSQLDPNNPIGKILEKSTVIQVENGDVDYNERRIRYSPEVKIKELKNDIEKQTKTPKHTTNFASYIQISQPVASGATPKKHLETNDEKKERKTIKYIDSEDDRLVLENDIESPSGTGFENKTFEHENFIKKRIEKTDAEDKEDGIKSMETSTESTISGSTEDSSPETPTAKRNILDLKDYDYIKTLKVEFLDFMLVFVELLVLACIGTGMLSALKHEVRLPALLRAAGKGQTEDSIWHTLQPVRAAQARLPARRPDFSSVTLIRMELAGGKSGPSGLRRSLERDVSEKTEKSSQTSGLNGLRNIGNTCFMNSVLQCLSNTRPLLEYLIDDKYNADINTTLSCMKGALIKAFASVIKELWRSGDRDCVVNTTALKSQVQRFAPRFMGYSQQDAQEFLRYLLEGLHEDVNRVTVKPKPILTEIDDSLSDSAKAAEAWSRYLRTEDSRVGDIFVGQLKSTLRCTHCLHDSVTFDPFWDLSLPIPSRTGNLKLQQCLQHFVREEELDGDEKPTCSKCGVRRKCLKWFTVHKFPQVLVLHLKRFSPTERFRGKLSVVVEFPLSGLDMSPFAASPTHATYNLYAVSNHSGTTYSGHYTAYCKHPYTGDWHEYNDSRVSPIRSRDVVSAEAYVLFYELAS</sequence>
<feature type="region of interest" description="Disordered" evidence="3">
    <location>
        <begin position="159"/>
        <end position="238"/>
    </location>
</feature>